<dbReference type="GO" id="GO:0006281">
    <property type="term" value="P:DNA repair"/>
    <property type="evidence" value="ECO:0007669"/>
    <property type="project" value="UniProtKB-KW"/>
</dbReference>
<keyword evidence="11" id="KW-0267">Excision nuclease</keyword>
<dbReference type="InterPro" id="IPR003439">
    <property type="entry name" value="ABC_transporter-like_ATP-bd"/>
</dbReference>
<dbReference type="GO" id="GO:0016887">
    <property type="term" value="F:ATP hydrolysis activity"/>
    <property type="evidence" value="ECO:0007669"/>
    <property type="project" value="InterPro"/>
</dbReference>
<dbReference type="PROSITE" id="PS00211">
    <property type="entry name" value="ABC_TRANSPORTER_1"/>
    <property type="match status" value="2"/>
</dbReference>
<dbReference type="Gene3D" id="1.10.8.280">
    <property type="entry name" value="ABC transporter ATPase domain-like"/>
    <property type="match status" value="1"/>
</dbReference>
<keyword evidence="8" id="KW-0863">Zinc-finger</keyword>
<dbReference type="SMART" id="SM00382">
    <property type="entry name" value="AAA"/>
    <property type="match status" value="2"/>
</dbReference>
<evidence type="ECO:0000256" key="2">
    <source>
        <dbReference type="ARBA" id="ARBA00022490"/>
    </source>
</evidence>
<dbReference type="GO" id="GO:0004518">
    <property type="term" value="F:nuclease activity"/>
    <property type="evidence" value="ECO:0007669"/>
    <property type="project" value="UniProtKB-KW"/>
</dbReference>
<dbReference type="GO" id="GO:0003677">
    <property type="term" value="F:DNA binding"/>
    <property type="evidence" value="ECO:0007669"/>
    <property type="project" value="UniProtKB-KW"/>
</dbReference>
<evidence type="ECO:0000256" key="9">
    <source>
        <dbReference type="ARBA" id="ARBA00022833"/>
    </source>
</evidence>
<dbReference type="PROSITE" id="PS50893">
    <property type="entry name" value="ABC_TRANSPORTER_2"/>
    <property type="match status" value="1"/>
</dbReference>
<dbReference type="SUPFAM" id="SSF52540">
    <property type="entry name" value="P-loop containing nucleoside triphosphate hydrolases"/>
    <property type="match status" value="2"/>
</dbReference>
<evidence type="ECO:0000256" key="14">
    <source>
        <dbReference type="ARBA" id="ARBA00038000"/>
    </source>
</evidence>
<keyword evidence="7" id="KW-0228">DNA excision</keyword>
<name>A0A931CKZ1_9MICC</name>
<dbReference type="InterPro" id="IPR027417">
    <property type="entry name" value="P-loop_NTPase"/>
</dbReference>
<comment type="caution">
    <text evidence="18">The sequence shown here is derived from an EMBL/GenBank/DDBJ whole genome shotgun (WGS) entry which is preliminary data.</text>
</comment>
<dbReference type="InterPro" id="IPR003593">
    <property type="entry name" value="AAA+_ATPase"/>
</dbReference>
<evidence type="ECO:0000256" key="16">
    <source>
        <dbReference type="ARBA" id="ARBA00042156"/>
    </source>
</evidence>
<dbReference type="EMBL" id="JADNYM010000003">
    <property type="protein sequence ID" value="MBG0738390.1"/>
    <property type="molecule type" value="Genomic_DNA"/>
</dbReference>
<dbReference type="PANTHER" id="PTHR43152">
    <property type="entry name" value="UVRABC SYSTEM PROTEIN A"/>
    <property type="match status" value="1"/>
</dbReference>
<evidence type="ECO:0000256" key="8">
    <source>
        <dbReference type="ARBA" id="ARBA00022771"/>
    </source>
</evidence>
<keyword evidence="9" id="KW-0862">Zinc</keyword>
<keyword evidence="3" id="KW-0479">Metal-binding</keyword>
<dbReference type="GO" id="GO:0005737">
    <property type="term" value="C:cytoplasm"/>
    <property type="evidence" value="ECO:0007669"/>
    <property type="project" value="UniProtKB-SubCell"/>
</dbReference>
<comment type="subcellular location">
    <subcellularLocation>
        <location evidence="1">Cytoplasm</location>
    </subcellularLocation>
</comment>
<evidence type="ECO:0000256" key="12">
    <source>
        <dbReference type="ARBA" id="ARBA00023125"/>
    </source>
</evidence>
<evidence type="ECO:0000256" key="3">
    <source>
        <dbReference type="ARBA" id="ARBA00022723"/>
    </source>
</evidence>
<dbReference type="Proteomes" id="UP000655366">
    <property type="component" value="Unassembled WGS sequence"/>
</dbReference>
<reference evidence="18 19" key="1">
    <citation type="submission" date="2020-11" db="EMBL/GenBank/DDBJ databases">
        <title>Arthrobacter antarcticus sp. nov., isolated from Antarctic Soil.</title>
        <authorList>
            <person name="Li J."/>
        </authorList>
    </citation>
    <scope>NUCLEOTIDE SEQUENCE [LARGE SCALE GENOMIC DNA]</scope>
    <source>
        <strain evidence="18 19">Z1-20</strain>
    </source>
</reference>
<evidence type="ECO:0000313" key="18">
    <source>
        <dbReference type="EMBL" id="MBG0738390.1"/>
    </source>
</evidence>
<dbReference type="Pfam" id="PF17755">
    <property type="entry name" value="UvrA_DNA-bind"/>
    <property type="match status" value="1"/>
</dbReference>
<evidence type="ECO:0000256" key="7">
    <source>
        <dbReference type="ARBA" id="ARBA00022769"/>
    </source>
</evidence>
<accession>A0A931CKZ1</accession>
<dbReference type="GO" id="GO:0005524">
    <property type="term" value="F:ATP binding"/>
    <property type="evidence" value="ECO:0007669"/>
    <property type="project" value="UniProtKB-KW"/>
</dbReference>
<keyword evidence="4" id="KW-0677">Repeat</keyword>
<dbReference type="RefSeq" id="WP_196395331.1">
    <property type="nucleotide sequence ID" value="NZ_JADNYM010000003.1"/>
</dbReference>
<keyword evidence="10" id="KW-0067">ATP-binding</keyword>
<evidence type="ECO:0000256" key="15">
    <source>
        <dbReference type="ARBA" id="ARBA00039316"/>
    </source>
</evidence>
<comment type="similarity">
    <text evidence="14">Belongs to the ABC transporter superfamily. UvrA family.</text>
</comment>
<evidence type="ECO:0000256" key="10">
    <source>
        <dbReference type="ARBA" id="ARBA00022840"/>
    </source>
</evidence>
<dbReference type="GO" id="GO:0008270">
    <property type="term" value="F:zinc ion binding"/>
    <property type="evidence" value="ECO:0007669"/>
    <property type="project" value="UniProtKB-KW"/>
</dbReference>
<keyword evidence="5" id="KW-0547">Nucleotide-binding</keyword>
<evidence type="ECO:0000256" key="11">
    <source>
        <dbReference type="ARBA" id="ARBA00022881"/>
    </source>
</evidence>
<proteinExistence type="inferred from homology"/>
<keyword evidence="2" id="KW-0963">Cytoplasm</keyword>
<evidence type="ECO:0000313" key="19">
    <source>
        <dbReference type="Proteomes" id="UP000655366"/>
    </source>
</evidence>
<dbReference type="Gene3D" id="3.40.50.300">
    <property type="entry name" value="P-loop containing nucleotide triphosphate hydrolases"/>
    <property type="match status" value="2"/>
</dbReference>
<keyword evidence="12" id="KW-0238">DNA-binding</keyword>
<evidence type="ECO:0000256" key="4">
    <source>
        <dbReference type="ARBA" id="ARBA00022737"/>
    </source>
</evidence>
<evidence type="ECO:0000256" key="6">
    <source>
        <dbReference type="ARBA" id="ARBA00022763"/>
    </source>
</evidence>
<dbReference type="InterPro" id="IPR041552">
    <property type="entry name" value="UvrA_DNA-bd"/>
</dbReference>
<evidence type="ECO:0000259" key="17">
    <source>
        <dbReference type="PROSITE" id="PS50893"/>
    </source>
</evidence>
<dbReference type="InterPro" id="IPR017871">
    <property type="entry name" value="ABC_transporter-like_CS"/>
</dbReference>
<dbReference type="AlphaFoldDB" id="A0A931CKZ1"/>
<dbReference type="Gene3D" id="1.20.1580.10">
    <property type="entry name" value="ABC transporter ATPase like domain"/>
    <property type="match status" value="2"/>
</dbReference>
<protein>
    <recommendedName>
        <fullName evidence="15">UvrABC system protein A</fullName>
    </recommendedName>
    <alternativeName>
        <fullName evidence="16">Excinuclease ABC subunit A</fullName>
    </alternativeName>
</protein>
<feature type="domain" description="ABC transporter" evidence="17">
    <location>
        <begin position="489"/>
        <end position="800"/>
    </location>
</feature>
<dbReference type="PANTHER" id="PTHR43152:SF1">
    <property type="entry name" value="UVRA PROTEIN"/>
    <property type="match status" value="1"/>
</dbReference>
<keyword evidence="19" id="KW-1185">Reference proteome</keyword>
<evidence type="ECO:0000256" key="5">
    <source>
        <dbReference type="ARBA" id="ARBA00022741"/>
    </source>
</evidence>
<keyword evidence="13" id="KW-0234">DNA repair</keyword>
<gene>
    <name evidence="18" type="ORF">IV500_02960</name>
</gene>
<evidence type="ECO:0000256" key="13">
    <source>
        <dbReference type="ARBA" id="ARBA00023204"/>
    </source>
</evidence>
<keyword evidence="6" id="KW-0227">DNA damage</keyword>
<evidence type="ECO:0000256" key="1">
    <source>
        <dbReference type="ARBA" id="ARBA00004496"/>
    </source>
</evidence>
<organism evidence="18 19">
    <name type="scientific">Arthrobacter terrae</name>
    <dbReference type="NCBI Taxonomy" id="2935737"/>
    <lineage>
        <taxon>Bacteria</taxon>
        <taxon>Bacillati</taxon>
        <taxon>Actinomycetota</taxon>
        <taxon>Actinomycetes</taxon>
        <taxon>Micrococcales</taxon>
        <taxon>Micrococcaceae</taxon>
        <taxon>Arthrobacter</taxon>
    </lineage>
</organism>
<sequence length="817" mass="85937">MAPIDQIDTPAALPAGSSGWVRVRGASEHNLRSVNVDIPRDSFVVFTGVSGSGKSSLAFGTIFAEAQRRYFESVAPYARRLIDQAGVPEVELLDGLPPAVALKQARGAASSRSSLGTISSTSDVLRLLFSRAGTYPDGAEHLPAAAFSPNTVAGACPTCHGSGVVRSTTEQLLVPDPSLSIDDGAIAAWANRGWQGVNYRRIADELGYDIHVPWRKLPAKDRRQILFGDDEPTVVVHAREGGNKRPYNGTWQSAEKYLLRTYAKTEAASQRARLEPYMITGPCPTCHGKRLHPQALAVTFGGFDISELAAMPLSSLSEVLNVGLTAQALGSDRHGAPASSAARSLVKDLGSRVEAIIRLGLGYLSMSRSSVDLSPGELQRIRLAGALRSGLFGVLYVLDEPSSGLHPADAAALYASLRELIGAGNSLFAVEHDLRIARRADWIVDVGPDAGSAGGTVLYSGPPAGLEQVEGSATAAFMFPSGGTPAHTVRTPSSWRTFGPLTRNNLQDITVRIPLGVMTAITGVSGSGKTSLLNELINSVELSSAGSGNGETRVISIDQKPIGRSPRSNPATYTGLFDGVRNLFAQTPDAAARGFTASRFSFNVDAGRCPTCRGEGFISVELIFMPDDYSPCPTCHGSRYNPQTLEVLYHGANIAEVLDMTVAQAQGFFSDSPAVARSLNALADVGLAYLRLGQPATELSGGEAQRVKLATELQRPGKTGTIFVLDEPTGGLHPANVRDLIAVFGRLTAAGNTVITVEHNMDVVAASDWVIELGPGGGDKGGRVIATTTPPELLASKESVTAPYLSAVMAVPAHSAA</sequence>